<dbReference type="Gene3D" id="3.20.70.20">
    <property type="match status" value="1"/>
</dbReference>
<dbReference type="GO" id="GO:0009263">
    <property type="term" value="P:deoxyribonucleotide biosynthetic process"/>
    <property type="evidence" value="ECO:0007669"/>
    <property type="project" value="UniProtKB-KW"/>
</dbReference>
<dbReference type="InterPro" id="IPR000788">
    <property type="entry name" value="RNR_lg_C"/>
</dbReference>
<keyword evidence="6" id="KW-0560">Oxidoreductase</keyword>
<dbReference type="EMBL" id="MN739448">
    <property type="protein sequence ID" value="QHT05038.1"/>
    <property type="molecule type" value="Genomic_DNA"/>
</dbReference>
<dbReference type="SUPFAM" id="SSF48168">
    <property type="entry name" value="R1 subunit of ribonucleotide reductase, N-terminal domain"/>
    <property type="match status" value="1"/>
</dbReference>
<dbReference type="Pfam" id="PF02867">
    <property type="entry name" value="Ribonuc_red_lgC"/>
    <property type="match status" value="1"/>
</dbReference>
<dbReference type="GO" id="GO:0005971">
    <property type="term" value="C:ribonucleoside-diphosphate reductase complex"/>
    <property type="evidence" value="ECO:0007669"/>
    <property type="project" value="TreeGrafter"/>
</dbReference>
<dbReference type="InterPro" id="IPR039718">
    <property type="entry name" value="Rrm1"/>
</dbReference>
<keyword evidence="5" id="KW-0067">ATP-binding</keyword>
<keyword evidence="4" id="KW-0547">Nucleotide-binding</keyword>
<proteinExistence type="inferred from homology"/>
<reference evidence="9" key="1">
    <citation type="journal article" date="2020" name="Nature">
        <title>Giant virus diversity and host interactions through global metagenomics.</title>
        <authorList>
            <person name="Schulz F."/>
            <person name="Roux S."/>
            <person name="Paez-Espino D."/>
            <person name="Jungbluth S."/>
            <person name="Walsh D.A."/>
            <person name="Denef V.J."/>
            <person name="McMahon K.D."/>
            <person name="Konstantinidis K.T."/>
            <person name="Eloe-Fadrosh E.A."/>
            <person name="Kyrpides N.C."/>
            <person name="Woyke T."/>
        </authorList>
    </citation>
    <scope>NUCLEOTIDE SEQUENCE</scope>
    <source>
        <strain evidence="9">GVMAG-M-3300021354-14</strain>
    </source>
</reference>
<keyword evidence="3" id="KW-0021">Allosteric enzyme</keyword>
<evidence type="ECO:0000259" key="8">
    <source>
        <dbReference type="PROSITE" id="PS51161"/>
    </source>
</evidence>
<dbReference type="PANTHER" id="PTHR11573">
    <property type="entry name" value="RIBONUCLEOSIDE-DIPHOSPHATE REDUCTASE LARGE CHAIN"/>
    <property type="match status" value="1"/>
</dbReference>
<evidence type="ECO:0000256" key="3">
    <source>
        <dbReference type="ARBA" id="ARBA00022533"/>
    </source>
</evidence>
<keyword evidence="7" id="KW-0215">Deoxyribonucleotide synthesis</keyword>
<name>A0A6C0CKA8_9ZZZZ</name>
<dbReference type="SUPFAM" id="SSF51998">
    <property type="entry name" value="PFL-like glycyl radical enzymes"/>
    <property type="match status" value="1"/>
</dbReference>
<dbReference type="InterPro" id="IPR005144">
    <property type="entry name" value="ATP-cone_dom"/>
</dbReference>
<evidence type="ECO:0000256" key="1">
    <source>
        <dbReference type="ARBA" id="ARBA00010406"/>
    </source>
</evidence>
<sequence>MQAMNVINRQGGYESVNLDKITGRLQKLTYGLSSMIDVIKIKERVSKSIFNNIKTTQLDQLAAETAAGMATIHSDYSFLAARIEISNLYRKVDKRFSVSIGKLYKNTHPRLLEIPAPQVSKEVYEFVMAHKEELDSSIVHDRDLYDYFGFNTLRDMYLMRDCHKEIVERPQHMLMRVAVGIHLGNMPRILETYNLLSLGYFTHATPTLMNASRPNATLASCFLVQNRGDSIEDIFDTQKQYAMISKGGGGIGTALHNIRAETAYIKGSGGESAGLVPLLIELNRVAKYVDQSRKRNGAIAIYLEPWHADIFKFLDMRKNNGIEQERARDLFYALWIPDLFMKRVDAGGIWSLMSPDECPDLPYLYGDDFETAYEDYERRGLYFKQVPARDLWRAIIVSQVETGTPYMLYKDACNHKSNQKNLGTIQCSNLCVEIVQYSSKEEISVCTLASICLPMFVKESRFSKSTSRFPFEKLDVPKTQTPDGYFDHGELFQMTRVVVRNLNNVIDTNFYSVPEAQRSSLRNRPIGIGVQGLANVFQMLRLPYESEAAQKLNEEIFETIYFAALTESCALAKELGPYESYHGSPVSHGLLQPDMWEEKVEDKRWNWTGLRKDIAQYGVRNSLLTALMPTAGTSQILGNTESFEPLTNNLYVRKTKVGEFTVVNRHLIADLESMNLWNEQTRRALLKSKGSVQNLPGVPVEIKELYKTVWEMKSKTIVNMSRVRAKYVDQSQSLNLHMMEPNYDKLTAYHFYTWRTGLKTGMYYLRTRQSLDAQSSTLDPTEKQEVPAGDELEVDGPVCVGREDCLMCSS</sequence>
<evidence type="ECO:0000256" key="5">
    <source>
        <dbReference type="ARBA" id="ARBA00022840"/>
    </source>
</evidence>
<dbReference type="PANTHER" id="PTHR11573:SF6">
    <property type="entry name" value="RIBONUCLEOSIDE-DIPHOSPHATE REDUCTASE LARGE SUBUNIT"/>
    <property type="match status" value="1"/>
</dbReference>
<dbReference type="InterPro" id="IPR013346">
    <property type="entry name" value="NrdE_NrdA_C"/>
</dbReference>
<dbReference type="GO" id="GO:0005524">
    <property type="term" value="F:ATP binding"/>
    <property type="evidence" value="ECO:0007669"/>
    <property type="project" value="UniProtKB-KW"/>
</dbReference>
<evidence type="ECO:0000256" key="7">
    <source>
        <dbReference type="ARBA" id="ARBA00023116"/>
    </source>
</evidence>
<protein>
    <recommendedName>
        <fullName evidence="2">ribonucleoside-diphosphate reductase</fullName>
        <ecNumber evidence="2">1.17.4.1</ecNumber>
    </recommendedName>
</protein>
<organism evidence="9">
    <name type="scientific">viral metagenome</name>
    <dbReference type="NCBI Taxonomy" id="1070528"/>
    <lineage>
        <taxon>unclassified sequences</taxon>
        <taxon>metagenomes</taxon>
        <taxon>organismal metagenomes</taxon>
    </lineage>
</organism>
<dbReference type="CDD" id="cd01679">
    <property type="entry name" value="RNR_I"/>
    <property type="match status" value="1"/>
</dbReference>
<dbReference type="AlphaFoldDB" id="A0A6C0CKA8"/>
<dbReference type="Pfam" id="PF00317">
    <property type="entry name" value="Ribonuc_red_lgN"/>
    <property type="match status" value="1"/>
</dbReference>
<comment type="similarity">
    <text evidence="1">Belongs to the ribonucleoside diphosphate reductase large chain family.</text>
</comment>
<dbReference type="PROSITE" id="PS00089">
    <property type="entry name" value="RIBORED_LARGE"/>
    <property type="match status" value="1"/>
</dbReference>
<evidence type="ECO:0000256" key="2">
    <source>
        <dbReference type="ARBA" id="ARBA00012274"/>
    </source>
</evidence>
<dbReference type="UniPathway" id="UPA00326"/>
<dbReference type="EC" id="1.17.4.1" evidence="2"/>
<evidence type="ECO:0000256" key="4">
    <source>
        <dbReference type="ARBA" id="ARBA00022741"/>
    </source>
</evidence>
<dbReference type="GO" id="GO:0004748">
    <property type="term" value="F:ribonucleoside-diphosphate reductase activity, thioredoxin disulfide as acceptor"/>
    <property type="evidence" value="ECO:0007669"/>
    <property type="project" value="UniProtKB-EC"/>
</dbReference>
<evidence type="ECO:0000256" key="6">
    <source>
        <dbReference type="ARBA" id="ARBA00023002"/>
    </source>
</evidence>
<dbReference type="NCBIfam" id="TIGR02506">
    <property type="entry name" value="NrdE_NrdA"/>
    <property type="match status" value="1"/>
</dbReference>
<dbReference type="InterPro" id="IPR013509">
    <property type="entry name" value="RNR_lsu_N"/>
</dbReference>
<dbReference type="Pfam" id="PF03477">
    <property type="entry name" value="ATP-cone"/>
    <property type="match status" value="1"/>
</dbReference>
<dbReference type="InterPro" id="IPR008926">
    <property type="entry name" value="RNR_R1-su_N"/>
</dbReference>
<dbReference type="PRINTS" id="PR01183">
    <property type="entry name" value="RIBORDTASEM1"/>
</dbReference>
<evidence type="ECO:0000313" key="9">
    <source>
        <dbReference type="EMBL" id="QHT05038.1"/>
    </source>
</evidence>
<accession>A0A6C0CKA8</accession>
<dbReference type="PROSITE" id="PS51161">
    <property type="entry name" value="ATP_CONE"/>
    <property type="match status" value="1"/>
</dbReference>
<feature type="domain" description="ATP-cone" evidence="8">
    <location>
        <begin position="4"/>
        <end position="94"/>
    </location>
</feature>